<dbReference type="Gene3D" id="3.40.50.1820">
    <property type="entry name" value="alpha/beta hydrolase"/>
    <property type="match status" value="1"/>
</dbReference>
<evidence type="ECO:0000259" key="2">
    <source>
        <dbReference type="Pfam" id="PF00135"/>
    </source>
</evidence>
<protein>
    <submittedName>
        <fullName evidence="3">Carboxylesterase/lipase domain protein</fullName>
    </submittedName>
</protein>
<gene>
    <name evidence="3" type="ORF">X797_002253</name>
</gene>
<organism evidence="3 4">
    <name type="scientific">Metarhizium robertsii</name>
    <dbReference type="NCBI Taxonomy" id="568076"/>
    <lineage>
        <taxon>Eukaryota</taxon>
        <taxon>Fungi</taxon>
        <taxon>Dikarya</taxon>
        <taxon>Ascomycota</taxon>
        <taxon>Pezizomycotina</taxon>
        <taxon>Sordariomycetes</taxon>
        <taxon>Hypocreomycetidae</taxon>
        <taxon>Hypocreales</taxon>
        <taxon>Clavicipitaceae</taxon>
        <taxon>Metarhizium</taxon>
    </lineage>
</organism>
<dbReference type="HOGENOM" id="CLU_006586_10_5_1"/>
<comment type="caution">
    <text evidence="3">The sequence shown here is derived from an EMBL/GenBank/DDBJ whole genome shotgun (WGS) entry which is preliminary data.</text>
</comment>
<dbReference type="OrthoDB" id="408631at2759"/>
<feature type="signal peptide" evidence="1">
    <location>
        <begin position="1"/>
        <end position="20"/>
    </location>
</feature>
<sequence length="533" mass="59108">MAVLNLSPLLVLALLARTFAKPTNDVLKNDLVDLGYAQHIPTYHNTTISGHKVKIYKNIRFANAPTGNLRFRAPDTKLTKVHGVQDGKVPWASTACIASAPGYIPYPEINGTTWGREDCLFLDVYVPEGVNPGDDVPVLHNFFGSAYAFGSKDIMFSPMGLFDRMFRDHADKFIFVSNNYRNCRQRLGMPGWTYAEDQDMDGNVGMLDCLAAAEWTSKYIKDFGGDGNRITTIGQSAGAGMIYYLMVAYAGRRKLPFQQAYLSSPAAPPKRNVTERQKELFNLVLKTANCTTLQCLRSVPEETMIGLNDQLINQMPSQSGGGQIGPLHGFGPAPDGKVIPDLPLAMLRRGEFYKGLNALILGSMALEGMGTSHDTGLPGYFPIMVRQQLPSASSETIKMLQDEYHDASKVSKMAWDWTTDIVFACNANNLANSLPSLARRYIMSTPPAVHGQDLDYFFNNEDIAPVNNTELVNGFQRRLLNFVNGQKMDWPVWGSVKEMYNITDEFEGTTLPRKLMKRCDLLNQLILDPANGA</sequence>
<feature type="domain" description="Carboxylesterase type B" evidence="2">
    <location>
        <begin position="50"/>
        <end position="483"/>
    </location>
</feature>
<dbReference type="Proteomes" id="UP000030151">
    <property type="component" value="Unassembled WGS sequence"/>
</dbReference>
<evidence type="ECO:0000313" key="3">
    <source>
        <dbReference type="EMBL" id="EXV04572.1"/>
    </source>
</evidence>
<keyword evidence="1" id="KW-0732">Signal</keyword>
<dbReference type="PROSITE" id="PS00941">
    <property type="entry name" value="CARBOXYLESTERASE_B_2"/>
    <property type="match status" value="1"/>
</dbReference>
<evidence type="ECO:0000313" key="4">
    <source>
        <dbReference type="Proteomes" id="UP000030151"/>
    </source>
</evidence>
<dbReference type="PANTHER" id="PTHR11559">
    <property type="entry name" value="CARBOXYLESTERASE"/>
    <property type="match status" value="1"/>
</dbReference>
<dbReference type="AlphaFoldDB" id="A0A0A1V2T5"/>
<dbReference type="EMBL" id="JELW01000002">
    <property type="protein sequence ID" value="EXV04572.1"/>
    <property type="molecule type" value="Genomic_DNA"/>
</dbReference>
<dbReference type="ESTHER" id="metar-e9ezk2">
    <property type="family name" value="Fungal_carboxylesterase_lipase"/>
</dbReference>
<dbReference type="InterPro" id="IPR050309">
    <property type="entry name" value="Type-B_Carboxylest/Lipase"/>
</dbReference>
<feature type="chain" id="PRO_5001992246" evidence="1">
    <location>
        <begin position="21"/>
        <end position="533"/>
    </location>
</feature>
<dbReference type="eggNOG" id="KOG4389">
    <property type="taxonomic scope" value="Eukaryota"/>
</dbReference>
<dbReference type="SUPFAM" id="SSF53474">
    <property type="entry name" value="alpha/beta-Hydrolases"/>
    <property type="match status" value="1"/>
</dbReference>
<proteinExistence type="predicted"/>
<dbReference type="InterPro" id="IPR029058">
    <property type="entry name" value="AB_hydrolase_fold"/>
</dbReference>
<evidence type="ECO:0000256" key="1">
    <source>
        <dbReference type="SAM" id="SignalP"/>
    </source>
</evidence>
<dbReference type="InterPro" id="IPR002018">
    <property type="entry name" value="CarbesteraseB"/>
</dbReference>
<dbReference type="InterPro" id="IPR019819">
    <property type="entry name" value="Carboxylesterase_B_CS"/>
</dbReference>
<reference evidence="3 4" key="1">
    <citation type="submission" date="2014-02" db="EMBL/GenBank/DDBJ databases">
        <title>The genome sequence of the entomopathogenic fungus Metarhizium robertsii ARSEF 2575.</title>
        <authorList>
            <person name="Giuliano Garisto Donzelli B."/>
            <person name="Roe B.A."/>
            <person name="Macmil S.L."/>
            <person name="Krasnoff S.B."/>
            <person name="Gibson D.M."/>
        </authorList>
    </citation>
    <scope>NUCLEOTIDE SEQUENCE [LARGE SCALE GENOMIC DNA]</scope>
    <source>
        <strain evidence="3 4">ARSEF 2575</strain>
    </source>
</reference>
<name>A0A0A1V2T5_9HYPO</name>
<accession>A0A0A1V2T5</accession>
<dbReference type="Pfam" id="PF00135">
    <property type="entry name" value="COesterase"/>
    <property type="match status" value="1"/>
</dbReference>